<gene>
    <name evidence="3" type="ORF">MNBD_NITROSPINAE02-1848</name>
</gene>
<dbReference type="PROSITE" id="PS51273">
    <property type="entry name" value="GATASE_TYPE_1"/>
    <property type="match status" value="1"/>
</dbReference>
<evidence type="ECO:0000313" key="3">
    <source>
        <dbReference type="EMBL" id="VAX24944.1"/>
    </source>
</evidence>
<keyword evidence="3" id="KW-0808">Transferase</keyword>
<dbReference type="InterPro" id="IPR017926">
    <property type="entry name" value="GATASE"/>
</dbReference>
<dbReference type="GO" id="GO:0000162">
    <property type="term" value="P:L-tryptophan biosynthetic process"/>
    <property type="evidence" value="ECO:0007669"/>
    <property type="project" value="TreeGrafter"/>
</dbReference>
<keyword evidence="3" id="KW-0456">Lyase</keyword>
<evidence type="ECO:0000256" key="1">
    <source>
        <dbReference type="ARBA" id="ARBA00022962"/>
    </source>
</evidence>
<dbReference type="PANTHER" id="PTHR43418">
    <property type="entry name" value="MULTIFUNCTIONAL TRYPTOPHAN BIOSYNTHESIS PROTEIN-RELATED"/>
    <property type="match status" value="1"/>
</dbReference>
<dbReference type="GO" id="GO:0016740">
    <property type="term" value="F:transferase activity"/>
    <property type="evidence" value="ECO:0007669"/>
    <property type="project" value="UniProtKB-KW"/>
</dbReference>
<dbReference type="Gene3D" id="3.40.50.880">
    <property type="match status" value="1"/>
</dbReference>
<dbReference type="NCBIfam" id="TIGR00566">
    <property type="entry name" value="trpG_papA"/>
    <property type="match status" value="1"/>
</dbReference>
<dbReference type="CDD" id="cd01743">
    <property type="entry name" value="GATase1_Anthranilate_Synthase"/>
    <property type="match status" value="1"/>
</dbReference>
<dbReference type="EC" id="4.1.3.27" evidence="3"/>
<protein>
    <submittedName>
        <fullName evidence="3">Anthranilate synthase, amidotransferase component</fullName>
        <ecNumber evidence="3">4.1.3.27</ecNumber>
    </submittedName>
</protein>
<dbReference type="PRINTS" id="PR00099">
    <property type="entry name" value="CPSGATASE"/>
</dbReference>
<dbReference type="FunFam" id="3.40.50.880:FF:000003">
    <property type="entry name" value="Anthranilate synthase component II"/>
    <property type="match status" value="1"/>
</dbReference>
<dbReference type="PANTHER" id="PTHR43418:SF4">
    <property type="entry name" value="MULTIFUNCTIONAL TRYPTOPHAN BIOSYNTHESIS PROTEIN"/>
    <property type="match status" value="1"/>
</dbReference>
<reference evidence="3" key="1">
    <citation type="submission" date="2018-06" db="EMBL/GenBank/DDBJ databases">
        <authorList>
            <person name="Zhirakovskaya E."/>
        </authorList>
    </citation>
    <scope>NUCLEOTIDE SEQUENCE</scope>
</reference>
<feature type="domain" description="Glutamine amidotransferase" evidence="2">
    <location>
        <begin position="3"/>
        <end position="185"/>
    </location>
</feature>
<dbReference type="PRINTS" id="PR00097">
    <property type="entry name" value="ANTSNTHASEII"/>
</dbReference>
<dbReference type="Pfam" id="PF00117">
    <property type="entry name" value="GATase"/>
    <property type="match status" value="1"/>
</dbReference>
<dbReference type="AlphaFoldDB" id="A0A3B1CLT7"/>
<name>A0A3B1CLT7_9ZZZZ</name>
<dbReference type="GO" id="GO:0004049">
    <property type="term" value="F:anthranilate synthase activity"/>
    <property type="evidence" value="ECO:0007669"/>
    <property type="project" value="UniProtKB-EC"/>
</dbReference>
<dbReference type="GO" id="GO:0005829">
    <property type="term" value="C:cytosol"/>
    <property type="evidence" value="ECO:0007669"/>
    <property type="project" value="TreeGrafter"/>
</dbReference>
<keyword evidence="1" id="KW-0315">Glutamine amidotransferase</keyword>
<dbReference type="InterPro" id="IPR006221">
    <property type="entry name" value="TrpG/PapA_dom"/>
</dbReference>
<proteinExistence type="predicted"/>
<dbReference type="PRINTS" id="PR00096">
    <property type="entry name" value="GATASE"/>
</dbReference>
<dbReference type="InterPro" id="IPR050472">
    <property type="entry name" value="Anth_synth/Amidotransfase"/>
</dbReference>
<evidence type="ECO:0000259" key="2">
    <source>
        <dbReference type="Pfam" id="PF00117"/>
    </source>
</evidence>
<organism evidence="3">
    <name type="scientific">hydrothermal vent metagenome</name>
    <dbReference type="NCBI Taxonomy" id="652676"/>
    <lineage>
        <taxon>unclassified sequences</taxon>
        <taxon>metagenomes</taxon>
        <taxon>ecological metagenomes</taxon>
    </lineage>
</organism>
<dbReference type="InterPro" id="IPR029062">
    <property type="entry name" value="Class_I_gatase-like"/>
</dbReference>
<dbReference type="SUPFAM" id="SSF52317">
    <property type="entry name" value="Class I glutamine amidotransferase-like"/>
    <property type="match status" value="1"/>
</dbReference>
<accession>A0A3B1CLT7</accession>
<sequence length="187" mass="20830">MLLLIDNYDSFTYNLAQYLIELGEDVRVIRNDKITIAEIKKMSPERIVISPGPKTPKEAGISIETIKAFSGKVPMLGVCLGQQSMAAAFGGKIVKAKRLMHGKISPIHHDGKGIYKGLENPFNATRYHSLIVEEATLPDLFLVTARTDEGEIMGIRHKEHMTEGAQFHPESIITDHGKDLLKNFLTF</sequence>
<dbReference type="EMBL" id="UOGE01000098">
    <property type="protein sequence ID" value="VAX24944.1"/>
    <property type="molecule type" value="Genomic_DNA"/>
</dbReference>